<protein>
    <submittedName>
        <fullName evidence="2">Uncharacterized protein</fullName>
    </submittedName>
</protein>
<keyword evidence="3" id="KW-1185">Reference proteome</keyword>
<dbReference type="AlphaFoldDB" id="E9GQU0"/>
<evidence type="ECO:0000256" key="1">
    <source>
        <dbReference type="SAM" id="MobiDB-lite"/>
    </source>
</evidence>
<evidence type="ECO:0000313" key="2">
    <source>
        <dbReference type="EMBL" id="EFX78272.1"/>
    </source>
</evidence>
<reference evidence="2 3" key="1">
    <citation type="journal article" date="2011" name="Science">
        <title>The ecoresponsive genome of Daphnia pulex.</title>
        <authorList>
            <person name="Colbourne J.K."/>
            <person name="Pfrender M.E."/>
            <person name="Gilbert D."/>
            <person name="Thomas W.K."/>
            <person name="Tucker A."/>
            <person name="Oakley T.H."/>
            <person name="Tokishita S."/>
            <person name="Aerts A."/>
            <person name="Arnold G.J."/>
            <person name="Basu M.K."/>
            <person name="Bauer D.J."/>
            <person name="Caceres C.E."/>
            <person name="Carmel L."/>
            <person name="Casola C."/>
            <person name="Choi J.H."/>
            <person name="Detter J.C."/>
            <person name="Dong Q."/>
            <person name="Dusheyko S."/>
            <person name="Eads B.D."/>
            <person name="Frohlich T."/>
            <person name="Geiler-Samerotte K.A."/>
            <person name="Gerlach D."/>
            <person name="Hatcher P."/>
            <person name="Jogdeo S."/>
            <person name="Krijgsveld J."/>
            <person name="Kriventseva E.V."/>
            <person name="Kultz D."/>
            <person name="Laforsch C."/>
            <person name="Lindquist E."/>
            <person name="Lopez J."/>
            <person name="Manak J.R."/>
            <person name="Muller J."/>
            <person name="Pangilinan J."/>
            <person name="Patwardhan R.P."/>
            <person name="Pitluck S."/>
            <person name="Pritham E.J."/>
            <person name="Rechtsteiner A."/>
            <person name="Rho M."/>
            <person name="Rogozin I.B."/>
            <person name="Sakarya O."/>
            <person name="Salamov A."/>
            <person name="Schaack S."/>
            <person name="Shapiro H."/>
            <person name="Shiga Y."/>
            <person name="Skalitzky C."/>
            <person name="Smith Z."/>
            <person name="Souvorov A."/>
            <person name="Sung W."/>
            <person name="Tang Z."/>
            <person name="Tsuchiya D."/>
            <person name="Tu H."/>
            <person name="Vos H."/>
            <person name="Wang M."/>
            <person name="Wolf Y.I."/>
            <person name="Yamagata H."/>
            <person name="Yamada T."/>
            <person name="Ye Y."/>
            <person name="Shaw J.R."/>
            <person name="Andrews J."/>
            <person name="Crease T.J."/>
            <person name="Tang H."/>
            <person name="Lucas S.M."/>
            <person name="Robertson H.M."/>
            <person name="Bork P."/>
            <person name="Koonin E.V."/>
            <person name="Zdobnov E.M."/>
            <person name="Grigoriev I.V."/>
            <person name="Lynch M."/>
            <person name="Boore J.L."/>
        </authorList>
    </citation>
    <scope>NUCLEOTIDE SEQUENCE [LARGE SCALE GENOMIC DNA]</scope>
</reference>
<dbReference type="EMBL" id="GL732558">
    <property type="protein sequence ID" value="EFX78272.1"/>
    <property type="molecule type" value="Genomic_DNA"/>
</dbReference>
<organism evidence="2 3">
    <name type="scientific">Daphnia pulex</name>
    <name type="common">Water flea</name>
    <dbReference type="NCBI Taxonomy" id="6669"/>
    <lineage>
        <taxon>Eukaryota</taxon>
        <taxon>Metazoa</taxon>
        <taxon>Ecdysozoa</taxon>
        <taxon>Arthropoda</taxon>
        <taxon>Crustacea</taxon>
        <taxon>Branchiopoda</taxon>
        <taxon>Diplostraca</taxon>
        <taxon>Cladocera</taxon>
        <taxon>Anomopoda</taxon>
        <taxon>Daphniidae</taxon>
        <taxon>Daphnia</taxon>
    </lineage>
</organism>
<name>E9GQU0_DAPPU</name>
<sequence>MEALNRRMSPAIISGRLGVLVKASLRKRCSGAPRDQGSNPLMSIVGWLYTRSGATVASSDPRAGEGTREGGWGTFSSSAQKANEMWNNGKLALV</sequence>
<dbReference type="HOGENOM" id="CLU_2388456_0_0_1"/>
<dbReference type="InParanoid" id="E9GQU0"/>
<dbReference type="KEGG" id="dpx:DAPPUDRAFT_246547"/>
<proteinExistence type="predicted"/>
<evidence type="ECO:0000313" key="3">
    <source>
        <dbReference type="Proteomes" id="UP000000305"/>
    </source>
</evidence>
<feature type="region of interest" description="Disordered" evidence="1">
    <location>
        <begin position="56"/>
        <end position="79"/>
    </location>
</feature>
<dbReference type="Proteomes" id="UP000000305">
    <property type="component" value="Unassembled WGS sequence"/>
</dbReference>
<gene>
    <name evidence="2" type="ORF">DAPPUDRAFT_246547</name>
</gene>
<accession>E9GQU0</accession>